<dbReference type="Proteomes" id="UP000199603">
    <property type="component" value="Unassembled WGS sequence"/>
</dbReference>
<keyword evidence="2" id="KW-1003">Cell membrane</keyword>
<feature type="domain" description="MacB-like periplasmic core" evidence="9">
    <location>
        <begin position="35"/>
        <end position="263"/>
    </location>
</feature>
<keyword evidence="4 7" id="KW-1133">Transmembrane helix</keyword>
<comment type="similarity">
    <text evidence="6">Belongs to the ABC-4 integral membrane protein family.</text>
</comment>
<evidence type="ECO:0000313" key="11">
    <source>
        <dbReference type="Proteomes" id="UP000199603"/>
    </source>
</evidence>
<evidence type="ECO:0000313" key="10">
    <source>
        <dbReference type="EMBL" id="SDD24940.1"/>
    </source>
</evidence>
<dbReference type="InterPro" id="IPR003838">
    <property type="entry name" value="ABC3_permease_C"/>
</dbReference>
<feature type="transmembrane region" description="Helical" evidence="7">
    <location>
        <begin position="353"/>
        <end position="375"/>
    </location>
</feature>
<keyword evidence="5 7" id="KW-0472">Membrane</keyword>
<dbReference type="Pfam" id="PF12704">
    <property type="entry name" value="MacB_PCD"/>
    <property type="match status" value="1"/>
</dbReference>
<sequence>MSPNPPQAFVPPGRVRFRDILYMALFALRGNWLRSTLTALGVIIGIAAVIVMVSVGQGTQAQLDQTISRLGSNRIDVMPNWGRQGAVRMGAGSIFSLTMDDVEAIRERIPEARFVSATVRGSAQVIQAEQNWSTQWQGVQPDFFRILDWTLAAGDETELASFDGTDTVVVLGQTVREKLFGEDDPIGATIRIGRVPFTVVGVANPKGQSGWGGDQDDTVFVPLDTARRRLMGQMQLPPGTVQGIVVGTASSKDMAKVEADLNAVLKETHKIPPGGDDDFIVRNLTQLVSARNETTRLMSMLLGAVAGISLVVGGIGIMNIMLVSVTERIREIGLRMAVGAGPKEIQRQFLAEAMMISLGGGIIGIAIGIAGALLAGRIGALPVELSFEVIALATGFAVATGLFFGYYPARKAAQLDPIEALRHQG</sequence>
<keyword evidence="3 7" id="KW-0812">Transmembrane</keyword>
<keyword evidence="11" id="KW-1185">Reference proteome</keyword>
<proteinExistence type="inferred from homology"/>
<accession>A0A1G6T778</accession>
<evidence type="ECO:0000256" key="4">
    <source>
        <dbReference type="ARBA" id="ARBA00022989"/>
    </source>
</evidence>
<feature type="domain" description="ABC3 transporter permease C-terminal" evidence="8">
    <location>
        <begin position="304"/>
        <end position="417"/>
    </location>
</feature>
<dbReference type="GO" id="GO:0005886">
    <property type="term" value="C:plasma membrane"/>
    <property type="evidence" value="ECO:0007669"/>
    <property type="project" value="UniProtKB-SubCell"/>
</dbReference>
<protein>
    <submittedName>
        <fullName evidence="10">Putative ABC transport system permease protein</fullName>
    </submittedName>
</protein>
<dbReference type="STRING" id="265719.SAMN04488509_101917"/>
<evidence type="ECO:0000259" key="8">
    <source>
        <dbReference type="Pfam" id="PF02687"/>
    </source>
</evidence>
<evidence type="ECO:0000256" key="6">
    <source>
        <dbReference type="ARBA" id="ARBA00038076"/>
    </source>
</evidence>
<dbReference type="RefSeq" id="WP_245679949.1">
    <property type="nucleotide sequence ID" value="NZ_FNAG01000001.1"/>
</dbReference>
<evidence type="ECO:0000256" key="1">
    <source>
        <dbReference type="ARBA" id="ARBA00004651"/>
    </source>
</evidence>
<feature type="transmembrane region" description="Helical" evidence="7">
    <location>
        <begin position="32"/>
        <end position="55"/>
    </location>
</feature>
<comment type="subcellular location">
    <subcellularLocation>
        <location evidence="1">Cell membrane</location>
        <topology evidence="1">Multi-pass membrane protein</topology>
    </subcellularLocation>
</comment>
<evidence type="ECO:0000256" key="7">
    <source>
        <dbReference type="SAM" id="Phobius"/>
    </source>
</evidence>
<evidence type="ECO:0000259" key="9">
    <source>
        <dbReference type="Pfam" id="PF12704"/>
    </source>
</evidence>
<evidence type="ECO:0000256" key="3">
    <source>
        <dbReference type="ARBA" id="ARBA00022692"/>
    </source>
</evidence>
<dbReference type="PANTHER" id="PTHR30572:SF4">
    <property type="entry name" value="ABC TRANSPORTER PERMEASE YTRF"/>
    <property type="match status" value="1"/>
</dbReference>
<evidence type="ECO:0000256" key="2">
    <source>
        <dbReference type="ARBA" id="ARBA00022475"/>
    </source>
</evidence>
<dbReference type="InterPro" id="IPR025857">
    <property type="entry name" value="MacB_PCD"/>
</dbReference>
<dbReference type="EMBL" id="FNAG01000001">
    <property type="protein sequence ID" value="SDD24940.1"/>
    <property type="molecule type" value="Genomic_DNA"/>
</dbReference>
<dbReference type="AlphaFoldDB" id="A0A1G6T778"/>
<feature type="transmembrane region" description="Helical" evidence="7">
    <location>
        <begin position="301"/>
        <end position="325"/>
    </location>
</feature>
<gene>
    <name evidence="10" type="ORF">SAMN04488509_101917</name>
</gene>
<dbReference type="InterPro" id="IPR050250">
    <property type="entry name" value="Macrolide_Exporter_MacB"/>
</dbReference>
<organism evidence="10 11">
    <name type="scientific">Aquimonas voraii</name>
    <dbReference type="NCBI Taxonomy" id="265719"/>
    <lineage>
        <taxon>Bacteria</taxon>
        <taxon>Pseudomonadati</taxon>
        <taxon>Pseudomonadota</taxon>
        <taxon>Gammaproteobacteria</taxon>
        <taxon>Lysobacterales</taxon>
        <taxon>Lysobacteraceae</taxon>
        <taxon>Aquimonas</taxon>
    </lineage>
</organism>
<dbReference type="Pfam" id="PF02687">
    <property type="entry name" value="FtsX"/>
    <property type="match status" value="1"/>
</dbReference>
<name>A0A1G6T778_9GAMM</name>
<feature type="transmembrane region" description="Helical" evidence="7">
    <location>
        <begin position="387"/>
        <end position="407"/>
    </location>
</feature>
<dbReference type="PANTHER" id="PTHR30572">
    <property type="entry name" value="MEMBRANE COMPONENT OF TRANSPORTER-RELATED"/>
    <property type="match status" value="1"/>
</dbReference>
<dbReference type="GO" id="GO:0022857">
    <property type="term" value="F:transmembrane transporter activity"/>
    <property type="evidence" value="ECO:0007669"/>
    <property type="project" value="TreeGrafter"/>
</dbReference>
<reference evidence="10 11" key="1">
    <citation type="submission" date="2016-10" db="EMBL/GenBank/DDBJ databases">
        <authorList>
            <person name="de Groot N.N."/>
        </authorList>
    </citation>
    <scope>NUCLEOTIDE SEQUENCE [LARGE SCALE GENOMIC DNA]</scope>
    <source>
        <strain evidence="10 11">DSM 16957</strain>
    </source>
</reference>
<evidence type="ECO:0000256" key="5">
    <source>
        <dbReference type="ARBA" id="ARBA00023136"/>
    </source>
</evidence>